<feature type="compositionally biased region" description="Polar residues" evidence="1">
    <location>
        <begin position="135"/>
        <end position="167"/>
    </location>
</feature>
<protein>
    <submittedName>
        <fullName evidence="2">Uncharacterized protein</fullName>
    </submittedName>
</protein>
<feature type="region of interest" description="Disordered" evidence="1">
    <location>
        <begin position="71"/>
        <end position="106"/>
    </location>
</feature>
<dbReference type="Proteomes" id="UP000663831">
    <property type="component" value="Unassembled WGS sequence"/>
</dbReference>
<dbReference type="AlphaFoldDB" id="A0A8H3C8V2"/>
<comment type="caution">
    <text evidence="2">The sequence shown here is derived from an EMBL/GenBank/DDBJ whole genome shotgun (WGS) entry which is preliminary data.</text>
</comment>
<feature type="region of interest" description="Disordered" evidence="1">
    <location>
        <begin position="215"/>
        <end position="234"/>
    </location>
</feature>
<feature type="compositionally biased region" description="Polar residues" evidence="1">
    <location>
        <begin position="180"/>
        <end position="190"/>
    </location>
</feature>
<feature type="region of interest" description="Disordered" evidence="1">
    <location>
        <begin position="252"/>
        <end position="330"/>
    </location>
</feature>
<evidence type="ECO:0000256" key="1">
    <source>
        <dbReference type="SAM" id="MobiDB-lite"/>
    </source>
</evidence>
<dbReference type="EMBL" id="CAJMWV010003204">
    <property type="protein sequence ID" value="CAE6478152.1"/>
    <property type="molecule type" value="Genomic_DNA"/>
</dbReference>
<evidence type="ECO:0000313" key="2">
    <source>
        <dbReference type="EMBL" id="CAE6478152.1"/>
    </source>
</evidence>
<feature type="region of interest" description="Disordered" evidence="1">
    <location>
        <begin position="128"/>
        <end position="190"/>
    </location>
</feature>
<sequence>MLAATKEKLLTIASESGPDRAINDHAQSHQEYARTTRFAARSTGQSPCYWGSIHVLETGGAFLRNLQRSGDVMKQPTGGTRQADRALTSTRERHRPLGSAGAPQLRSRELGFLPRLREFRERTYALASAPGSKPFSLSKQASTESTASKPTTASLTATAKPTATESTAGKAKAGNPAEPASSQPRRPTTNLKLSEPVAHTVLKCPAQDTVTGQVALKKKKTTPEENLNWNNSWGNNLNDELQALRAVAVVEEGKKRKKRSDETLASSNALPDTEGPKPRKQAIPRPPPLPETVPPVTTRAAKTEMMDQVEGGSERGPTRQSIRPKKPVKR</sequence>
<accession>A0A8H3C8V2</accession>
<evidence type="ECO:0000313" key="3">
    <source>
        <dbReference type="Proteomes" id="UP000663831"/>
    </source>
</evidence>
<reference evidence="2" key="1">
    <citation type="submission" date="2021-01" db="EMBL/GenBank/DDBJ databases">
        <authorList>
            <person name="Kaushik A."/>
        </authorList>
    </citation>
    <scope>NUCLEOTIDE SEQUENCE</scope>
    <source>
        <strain evidence="2">AG3-1AP</strain>
    </source>
</reference>
<feature type="compositionally biased region" description="Pro residues" evidence="1">
    <location>
        <begin position="284"/>
        <end position="293"/>
    </location>
</feature>
<feature type="compositionally biased region" description="Basic and acidic residues" evidence="1">
    <location>
        <begin position="252"/>
        <end position="262"/>
    </location>
</feature>
<proteinExistence type="predicted"/>
<name>A0A8H3C8V2_9AGAM</name>
<gene>
    <name evidence="2" type="ORF">RDB_LOCUS95213</name>
</gene>
<organism evidence="2 3">
    <name type="scientific">Rhizoctonia solani</name>
    <dbReference type="NCBI Taxonomy" id="456999"/>
    <lineage>
        <taxon>Eukaryota</taxon>
        <taxon>Fungi</taxon>
        <taxon>Dikarya</taxon>
        <taxon>Basidiomycota</taxon>
        <taxon>Agaricomycotina</taxon>
        <taxon>Agaricomycetes</taxon>
        <taxon>Cantharellales</taxon>
        <taxon>Ceratobasidiaceae</taxon>
        <taxon>Rhizoctonia</taxon>
    </lineage>
</organism>